<dbReference type="Proteomes" id="UP001612915">
    <property type="component" value="Unassembled WGS sequence"/>
</dbReference>
<evidence type="ECO:0000256" key="3">
    <source>
        <dbReference type="ARBA" id="ARBA00022692"/>
    </source>
</evidence>
<evidence type="ECO:0000259" key="8">
    <source>
        <dbReference type="Pfam" id="PF16995"/>
    </source>
</evidence>
<feature type="domain" description="Phosphatidylglycerol lysyltransferase C-terminal" evidence="7">
    <location>
        <begin position="239"/>
        <end position="537"/>
    </location>
</feature>
<evidence type="ECO:0000256" key="6">
    <source>
        <dbReference type="SAM" id="Phobius"/>
    </source>
</evidence>
<dbReference type="EMBL" id="JBITLV010000005">
    <property type="protein sequence ID" value="MFI7588577.1"/>
    <property type="molecule type" value="Genomic_DNA"/>
</dbReference>
<keyword evidence="4 6" id="KW-1133">Transmembrane helix</keyword>
<feature type="transmembrane region" description="Helical" evidence="6">
    <location>
        <begin position="142"/>
        <end position="163"/>
    </location>
</feature>
<evidence type="ECO:0000256" key="1">
    <source>
        <dbReference type="ARBA" id="ARBA00004651"/>
    </source>
</evidence>
<evidence type="ECO:0000313" key="10">
    <source>
        <dbReference type="Proteomes" id="UP001612915"/>
    </source>
</evidence>
<keyword evidence="10" id="KW-1185">Reference proteome</keyword>
<evidence type="ECO:0000256" key="5">
    <source>
        <dbReference type="ARBA" id="ARBA00023136"/>
    </source>
</evidence>
<keyword evidence="2" id="KW-1003">Cell membrane</keyword>
<name>A0ABW8ARR3_9ACTN</name>
<feature type="transmembrane region" description="Helical" evidence="6">
    <location>
        <begin position="65"/>
        <end position="84"/>
    </location>
</feature>
<dbReference type="InterPro" id="IPR024320">
    <property type="entry name" value="LPG_synthase_C"/>
</dbReference>
<comment type="caution">
    <text evidence="9">The sequence shown here is derived from an EMBL/GenBank/DDBJ whole genome shotgun (WGS) entry which is preliminary data.</text>
</comment>
<dbReference type="InterPro" id="IPR051211">
    <property type="entry name" value="PG_lysyltransferase"/>
</dbReference>
<dbReference type="PANTHER" id="PTHR34697:SF2">
    <property type="entry name" value="PHOSPHATIDYLGLYCEROL LYSYLTRANSFERASE"/>
    <property type="match status" value="1"/>
</dbReference>
<feature type="transmembrane region" description="Helical" evidence="6">
    <location>
        <begin position="33"/>
        <end position="53"/>
    </location>
</feature>
<feature type="domain" description="Lysyl-tRNA synthetase N-terminal transmembrane region" evidence="8">
    <location>
        <begin position="25"/>
        <end position="163"/>
    </location>
</feature>
<gene>
    <name evidence="9" type="ORF">ACIB24_16020</name>
</gene>
<feature type="transmembrane region" description="Helical" evidence="6">
    <location>
        <begin position="113"/>
        <end position="130"/>
    </location>
</feature>
<evidence type="ECO:0000259" key="7">
    <source>
        <dbReference type="Pfam" id="PF09924"/>
    </source>
</evidence>
<feature type="transmembrane region" description="Helical" evidence="6">
    <location>
        <begin position="91"/>
        <end position="107"/>
    </location>
</feature>
<dbReference type="RefSeq" id="WP_398282426.1">
    <property type="nucleotide sequence ID" value="NZ_JBITLV010000005.1"/>
</dbReference>
<reference evidence="9 10" key="1">
    <citation type="submission" date="2024-10" db="EMBL/GenBank/DDBJ databases">
        <title>The Natural Products Discovery Center: Release of the First 8490 Sequenced Strains for Exploring Actinobacteria Biosynthetic Diversity.</title>
        <authorList>
            <person name="Kalkreuter E."/>
            <person name="Kautsar S.A."/>
            <person name="Yang D."/>
            <person name="Bader C.D."/>
            <person name="Teijaro C.N."/>
            <person name="Fluegel L."/>
            <person name="Davis C.M."/>
            <person name="Simpson J.R."/>
            <person name="Lauterbach L."/>
            <person name="Steele A.D."/>
            <person name="Gui C."/>
            <person name="Meng S."/>
            <person name="Li G."/>
            <person name="Viehrig K."/>
            <person name="Ye F."/>
            <person name="Su P."/>
            <person name="Kiefer A.F."/>
            <person name="Nichols A."/>
            <person name="Cepeda A.J."/>
            <person name="Yan W."/>
            <person name="Fan B."/>
            <person name="Jiang Y."/>
            <person name="Adhikari A."/>
            <person name="Zheng C.-J."/>
            <person name="Schuster L."/>
            <person name="Cowan T.M."/>
            <person name="Smanski M.J."/>
            <person name="Chevrette M.G."/>
            <person name="De Carvalho L.P.S."/>
            <person name="Shen B."/>
        </authorList>
    </citation>
    <scope>NUCLEOTIDE SEQUENCE [LARGE SCALE GENOMIC DNA]</scope>
    <source>
        <strain evidence="9 10">NPDC049639</strain>
    </source>
</reference>
<protein>
    <submittedName>
        <fullName evidence="9">Phosphatidylglycerol lysyltransferase domain-containing protein</fullName>
    </submittedName>
</protein>
<sequence>MVSQGTAVRTRPAGVALPGLVDRPRSVPSTIAWLVRFSAVLAFLTEAAPGHGVEGGPFDIISDGVGFATAMASAAAMLLLAGGLRRRNRRAWRFALGVVAAGVLAHLQTQRFAVAAVYLVVLVVLVHGRDEFTARSQRRSRLAAIRVFLVMGGGSMVAGLLLASRTAPHSAFGDRVVEVFFGLLGFAPQLRFRDSGLSELTGIALGTLGAFTALFTLAAMLAPVRKPPVRTADDEQRLRDLLARFGQHDSLGYFCLRSDKSVIFSASGKAAVAYRVLGGVSLASGDPIGDYEAWPGAIEAWLAEAELYGWVPGVVGTSEAGALVLKRYGLDALELGDEAVVDLAGFTLEGRAMRGVRQAVNRCVRAGYTCRVDRQKDLAPAVLSELGAAAEAFRGEEVERGFSMALSRLGDVAADPDLALAQVRDADGRLVAVLGFVPWGATGLSLDLMRRARGSENGTVEFAVAQVAEATRGWGVKRISLNFAVFRAVFARGARVGAGPVLRLWHRVLLLVSRWFQVESLYRANAKYHPDWVPRFVSFRRSLDLPRIALAALEAEAFVARPHLPRWLHPQRGR</sequence>
<dbReference type="Pfam" id="PF09924">
    <property type="entry name" value="LPG_synthase_C"/>
    <property type="match status" value="1"/>
</dbReference>
<keyword evidence="5 6" id="KW-0472">Membrane</keyword>
<feature type="transmembrane region" description="Helical" evidence="6">
    <location>
        <begin position="200"/>
        <end position="222"/>
    </location>
</feature>
<proteinExistence type="predicted"/>
<evidence type="ECO:0000256" key="2">
    <source>
        <dbReference type="ARBA" id="ARBA00022475"/>
    </source>
</evidence>
<accession>A0ABW8ARR3</accession>
<comment type="subcellular location">
    <subcellularLocation>
        <location evidence="1">Cell membrane</location>
        <topology evidence="1">Multi-pass membrane protein</topology>
    </subcellularLocation>
</comment>
<evidence type="ECO:0000313" key="9">
    <source>
        <dbReference type="EMBL" id="MFI7588577.1"/>
    </source>
</evidence>
<evidence type="ECO:0000256" key="4">
    <source>
        <dbReference type="ARBA" id="ARBA00022989"/>
    </source>
</evidence>
<keyword evidence="3 6" id="KW-0812">Transmembrane</keyword>
<dbReference type="InterPro" id="IPR031553">
    <property type="entry name" value="tRNA-synt_2_TM"/>
</dbReference>
<organism evidence="9 10">
    <name type="scientific">Spongisporangium articulatum</name>
    <dbReference type="NCBI Taxonomy" id="3362603"/>
    <lineage>
        <taxon>Bacteria</taxon>
        <taxon>Bacillati</taxon>
        <taxon>Actinomycetota</taxon>
        <taxon>Actinomycetes</taxon>
        <taxon>Kineosporiales</taxon>
        <taxon>Kineosporiaceae</taxon>
        <taxon>Spongisporangium</taxon>
    </lineage>
</organism>
<dbReference type="PANTHER" id="PTHR34697">
    <property type="entry name" value="PHOSPHATIDYLGLYCEROL LYSYLTRANSFERASE"/>
    <property type="match status" value="1"/>
</dbReference>
<dbReference type="Pfam" id="PF16995">
    <property type="entry name" value="tRNA-synt_2_TM"/>
    <property type="match status" value="1"/>
</dbReference>